<name>A0ABT9JUD0_9PROT</name>
<evidence type="ECO:0000313" key="3">
    <source>
        <dbReference type="Proteomes" id="UP001225906"/>
    </source>
</evidence>
<sequence>MLKLNKLAIVLAATFSATTAFAAPVTPTDIQNASTLNQAWITGASAPTLNVFLGFAAGCEANTLAMFHGGTADVANPGASNTGNAFAYACKRGGVVSVLYHTNQGGSFNAYAPHVPNNVAGTGFGVTTNLNRLANVAKASCSNVGSITSLTPVTPTQPENPVPNQPAVPVYKCSNAVINGFTATDNTPKKPAGGFSDVEAALFGVDASSYGTELDAGVTQVFGVMASQPLYRAMQVAQRIYASEADAIAADPSFLPQNAPSISKEQYASLASDPLATWAPLGVDDSKEVIIARRVNTSGTQGSSNAFFMGNPCLGNPSTSSVLFPTTAADSDPGFYNVVEGGETAEVRTAISNASTAGKFAIGVVSLENTDAAGRRYLKVEGVHPAAGPNNTTDDKARYTSAQGQYPFQIELKAFVANDAKGTFGETAINQIISGVSSVQCNIVPRGLVLNSASSACSSANSGIHITRTTRNGNNCRPLTWKF</sequence>
<dbReference type="EMBL" id="JAVCAP010000021">
    <property type="protein sequence ID" value="MDP8568200.1"/>
    <property type="molecule type" value="Genomic_DNA"/>
</dbReference>
<proteinExistence type="predicted"/>
<keyword evidence="1" id="KW-0732">Signal</keyword>
<dbReference type="Gene3D" id="3.40.190.10">
    <property type="entry name" value="Periplasmic binding protein-like II"/>
    <property type="match status" value="1"/>
</dbReference>
<dbReference type="RefSeq" id="WP_306389925.1">
    <property type="nucleotide sequence ID" value="NZ_JAVCAP010000021.1"/>
</dbReference>
<comment type="caution">
    <text evidence="2">The sequence shown here is derived from an EMBL/GenBank/DDBJ whole genome shotgun (WGS) entry which is preliminary data.</text>
</comment>
<evidence type="ECO:0000313" key="2">
    <source>
        <dbReference type="EMBL" id="MDP8568200.1"/>
    </source>
</evidence>
<dbReference type="Proteomes" id="UP001225906">
    <property type="component" value="Unassembled WGS sequence"/>
</dbReference>
<gene>
    <name evidence="2" type="ORF">Q9291_10110</name>
</gene>
<feature type="signal peptide" evidence="1">
    <location>
        <begin position="1"/>
        <end position="22"/>
    </location>
</feature>
<evidence type="ECO:0000256" key="1">
    <source>
        <dbReference type="SAM" id="SignalP"/>
    </source>
</evidence>
<feature type="chain" id="PRO_5045173456" description="PBP domain-containing protein" evidence="1">
    <location>
        <begin position="23"/>
        <end position="483"/>
    </location>
</feature>
<reference evidence="3" key="1">
    <citation type="journal article" date="2019" name="Int. J. Syst. Evol. Microbiol.">
        <title>The Global Catalogue of Microorganisms (GCM) 10K type strain sequencing project: providing services to taxonomists for standard genome sequencing and annotation.</title>
        <authorList>
            <consortium name="The Broad Institute Genomics Platform"/>
            <consortium name="The Broad Institute Genome Sequencing Center for Infectious Disease"/>
            <person name="Wu L."/>
            <person name="Ma J."/>
        </authorList>
    </citation>
    <scope>NUCLEOTIDE SEQUENCE [LARGE SCALE GENOMIC DNA]</scope>
    <source>
        <strain evidence="3">VKM B-3159</strain>
    </source>
</reference>
<accession>A0ABT9JUD0</accession>
<evidence type="ECO:0008006" key="4">
    <source>
        <dbReference type="Google" id="ProtNLM"/>
    </source>
</evidence>
<organism evidence="2 3">
    <name type="scientific">Methylophilus aquaticus</name>
    <dbReference type="NCBI Taxonomy" id="1971610"/>
    <lineage>
        <taxon>Bacteria</taxon>
        <taxon>Pseudomonadati</taxon>
        <taxon>Pseudomonadota</taxon>
        <taxon>Betaproteobacteria</taxon>
        <taxon>Nitrosomonadales</taxon>
        <taxon>Methylophilaceae</taxon>
        <taxon>Methylophilus</taxon>
    </lineage>
</organism>
<keyword evidence="3" id="KW-1185">Reference proteome</keyword>
<protein>
    <recommendedName>
        <fullName evidence="4">PBP domain-containing protein</fullName>
    </recommendedName>
</protein>